<gene>
    <name evidence="2" type="ORF">CEUTPL_LOCUS8467</name>
</gene>
<keyword evidence="1" id="KW-1133">Transmembrane helix</keyword>
<feature type="transmembrane region" description="Helical" evidence="1">
    <location>
        <begin position="180"/>
        <end position="202"/>
    </location>
</feature>
<sequence length="501" mass="58427">MFSFRFLRIGLPHCKMIIDYKLNFGSNSLLHPNLPADDYCLDNTEDNREVIRVCTDDFRLCESTKCIHKCCPDGQSFVNGSVCKPTYVYGVNLSFSENIDQNDDFVIVHGYTGKIYLQPLSWDFNLDSMGVFRLFDEKIGNEIYEATEETYCIEHATKNGIEYGHRLFRMYPKTQIEEKYFINGYVMIVSTVFLILTIMFYICFGETKKLFGKTLVSFSVCLALNFLVLIYSTFNLDDIKEKLEVCYTLGFLLLYGEFGTFLWLKLLCFDIYYTFGSGKVQNKPSNSHLKRFWFYSLYGWGLALVLTIIPLILFFTDILPEPIQIMMGFTRCAIERENGNYADLLFRTVPVTILQIINLVLFYRTVKCCIDVKNEIRKMTDNNQHGRNNKFLVNKERFMLVTKLSVIMGLSYIFEVVSSFYEFNQTRPTKYLEIVWDIINCLQGVFIFLIFICKKKMFDKLKSNAGVKRLRKISLSSAATLTTHLSFDKDKKIQIQNDFNK</sequence>
<dbReference type="PANTHER" id="PTHR47154">
    <property type="entry name" value="G-PROTEIN COUPLED RECEPTOR MTH-RELATED"/>
    <property type="match status" value="1"/>
</dbReference>
<keyword evidence="1" id="KW-0812">Transmembrane</keyword>
<dbReference type="OrthoDB" id="6134459at2759"/>
<keyword evidence="3" id="KW-1185">Reference proteome</keyword>
<dbReference type="Gene3D" id="1.20.1070.10">
    <property type="entry name" value="Rhodopsin 7-helix transmembrane proteins"/>
    <property type="match status" value="1"/>
</dbReference>
<dbReference type="GO" id="GO:0008528">
    <property type="term" value="F:G protein-coupled peptide receptor activity"/>
    <property type="evidence" value="ECO:0007669"/>
    <property type="project" value="TreeGrafter"/>
</dbReference>
<evidence type="ECO:0000313" key="2">
    <source>
        <dbReference type="EMBL" id="CAG9767913.1"/>
    </source>
</evidence>
<dbReference type="GO" id="GO:0005886">
    <property type="term" value="C:plasma membrane"/>
    <property type="evidence" value="ECO:0007669"/>
    <property type="project" value="TreeGrafter"/>
</dbReference>
<reference evidence="2" key="1">
    <citation type="submission" date="2022-01" db="EMBL/GenBank/DDBJ databases">
        <authorList>
            <person name="King R."/>
        </authorList>
    </citation>
    <scope>NUCLEOTIDE SEQUENCE</scope>
</reference>
<protein>
    <submittedName>
        <fullName evidence="2">Uncharacterized protein</fullName>
    </submittedName>
</protein>
<evidence type="ECO:0000313" key="3">
    <source>
        <dbReference type="Proteomes" id="UP001152799"/>
    </source>
</evidence>
<feature type="transmembrane region" description="Helical" evidence="1">
    <location>
        <begin position="434"/>
        <end position="453"/>
    </location>
</feature>
<dbReference type="EMBL" id="OU892280">
    <property type="protein sequence ID" value="CAG9767913.1"/>
    <property type="molecule type" value="Genomic_DNA"/>
</dbReference>
<proteinExistence type="predicted"/>
<dbReference type="PANTHER" id="PTHR47154:SF2">
    <property type="entry name" value="G-PROTEIN COUPLED RECEPTOR MTH-RELATED"/>
    <property type="match status" value="1"/>
</dbReference>
<name>A0A9N9QPD9_9CUCU</name>
<feature type="transmembrane region" description="Helical" evidence="1">
    <location>
        <begin position="214"/>
        <end position="234"/>
    </location>
</feature>
<feature type="transmembrane region" description="Helical" evidence="1">
    <location>
        <begin position="397"/>
        <end position="414"/>
    </location>
</feature>
<keyword evidence="1" id="KW-0472">Membrane</keyword>
<dbReference type="AlphaFoldDB" id="A0A9N9QPD9"/>
<dbReference type="CDD" id="cd15039">
    <property type="entry name" value="7tmB3_Methuselah-like"/>
    <property type="match status" value="1"/>
</dbReference>
<organism evidence="2 3">
    <name type="scientific">Ceutorhynchus assimilis</name>
    <name type="common">cabbage seed weevil</name>
    <dbReference type="NCBI Taxonomy" id="467358"/>
    <lineage>
        <taxon>Eukaryota</taxon>
        <taxon>Metazoa</taxon>
        <taxon>Ecdysozoa</taxon>
        <taxon>Arthropoda</taxon>
        <taxon>Hexapoda</taxon>
        <taxon>Insecta</taxon>
        <taxon>Pterygota</taxon>
        <taxon>Neoptera</taxon>
        <taxon>Endopterygota</taxon>
        <taxon>Coleoptera</taxon>
        <taxon>Polyphaga</taxon>
        <taxon>Cucujiformia</taxon>
        <taxon>Curculionidae</taxon>
        <taxon>Ceutorhynchinae</taxon>
        <taxon>Ceutorhynchus</taxon>
    </lineage>
</organism>
<dbReference type="Proteomes" id="UP001152799">
    <property type="component" value="Chromosome 4"/>
</dbReference>
<evidence type="ECO:0000256" key="1">
    <source>
        <dbReference type="SAM" id="Phobius"/>
    </source>
</evidence>
<feature type="transmembrane region" description="Helical" evidence="1">
    <location>
        <begin position="292"/>
        <end position="316"/>
    </location>
</feature>
<feature type="transmembrane region" description="Helical" evidence="1">
    <location>
        <begin position="246"/>
        <end position="272"/>
    </location>
</feature>
<dbReference type="InterPro" id="IPR051384">
    <property type="entry name" value="Mth_GPCR"/>
</dbReference>
<accession>A0A9N9QPD9</accession>